<feature type="chain" id="PRO_5020980065" description="PE-PGRS family protein" evidence="1">
    <location>
        <begin position="24"/>
        <end position="291"/>
    </location>
</feature>
<evidence type="ECO:0000313" key="3">
    <source>
        <dbReference type="Proteomes" id="UP000309872"/>
    </source>
</evidence>
<gene>
    <name evidence="2" type="ORF">FAZ19_19495</name>
</gene>
<evidence type="ECO:0000256" key="1">
    <source>
        <dbReference type="SAM" id="SignalP"/>
    </source>
</evidence>
<comment type="caution">
    <text evidence="2">The sequence shown here is derived from an EMBL/GenBank/DDBJ whole genome shotgun (WGS) entry which is preliminary data.</text>
</comment>
<feature type="signal peptide" evidence="1">
    <location>
        <begin position="1"/>
        <end position="23"/>
    </location>
</feature>
<evidence type="ECO:0000313" key="2">
    <source>
        <dbReference type="EMBL" id="TJY62658.1"/>
    </source>
</evidence>
<keyword evidence="1" id="KW-0732">Signal</keyword>
<sequence>MMKFNIKFSLLFFCFSVCYSVLAQEINYERKALGKITHPKLGEISGIIPSVKYPHCFWVHNDSGDDAVIYLIDTLSNLMCQFKLENIEAVDMEDIAWLTIENKPYLLLADIGNNRRDREILSFYLFEEPDFSGSQTVSTIAKSSIKEIEIRYSDKRRDAEAIFVDPLDNRVYIISKRDLRVNVFDFKIPALTDHILTLETRLTLPYTFVTAADISRDGRYILIKTLTHVYQWSRNSGVSILETLRTSPQVIPYQAEPQGEAISFDVNNCDFYTISERPFGLDSYLYKYKKK</sequence>
<dbReference type="EMBL" id="SUKA01000007">
    <property type="protein sequence ID" value="TJY62658.1"/>
    <property type="molecule type" value="Genomic_DNA"/>
</dbReference>
<dbReference type="AlphaFoldDB" id="A0A4U0GUK8"/>
<accession>A0A4U0GUK8</accession>
<protein>
    <recommendedName>
        <fullName evidence="4">PE-PGRS family protein</fullName>
    </recommendedName>
</protein>
<dbReference type="SUPFAM" id="SSF75011">
    <property type="entry name" value="3-carboxy-cis,cis-mucoante lactonizing enzyme"/>
    <property type="match status" value="1"/>
</dbReference>
<dbReference type="Proteomes" id="UP000309872">
    <property type="component" value="Unassembled WGS sequence"/>
</dbReference>
<organism evidence="2 3">
    <name type="scientific">Sphingobacterium alkalisoli</name>
    <dbReference type="NCBI Taxonomy" id="1874115"/>
    <lineage>
        <taxon>Bacteria</taxon>
        <taxon>Pseudomonadati</taxon>
        <taxon>Bacteroidota</taxon>
        <taxon>Sphingobacteriia</taxon>
        <taxon>Sphingobacteriales</taxon>
        <taxon>Sphingobacteriaceae</taxon>
        <taxon>Sphingobacterium</taxon>
    </lineage>
</organism>
<dbReference type="RefSeq" id="WP_136822445.1">
    <property type="nucleotide sequence ID" value="NZ_BMJX01000007.1"/>
</dbReference>
<evidence type="ECO:0008006" key="4">
    <source>
        <dbReference type="Google" id="ProtNLM"/>
    </source>
</evidence>
<dbReference type="OrthoDB" id="9798438at2"/>
<name>A0A4U0GUK8_9SPHI</name>
<proteinExistence type="predicted"/>
<keyword evidence="3" id="KW-1185">Reference proteome</keyword>
<reference evidence="2 3" key="1">
    <citation type="submission" date="2019-04" db="EMBL/GenBank/DDBJ databases">
        <title>Sphingobacterium olei sp. nov., isolated from oil-contaminated soil.</title>
        <authorList>
            <person name="Liu B."/>
        </authorList>
    </citation>
    <scope>NUCLEOTIDE SEQUENCE [LARGE SCALE GENOMIC DNA]</scope>
    <source>
        <strain evidence="2 3">Y3L14</strain>
    </source>
</reference>